<sequence length="103" mass="11080">MGSSPLVCEVEYLECDRHSTDAATDLEWIDPVIDEVAEQLRPCTLLFVRCVPDSRLARSVVTARTSGGVGAGGHRVTCRALVPVGAFERSPRCGGDRVGKLHT</sequence>
<gene>
    <name evidence="1" type="ORF">ERS007703_00827</name>
</gene>
<protein>
    <submittedName>
        <fullName evidence="1">Uncharacterized protein</fullName>
    </submittedName>
</protein>
<reference evidence="2" key="1">
    <citation type="submission" date="2015-03" db="EMBL/GenBank/DDBJ databases">
        <authorList>
            <consortium name="Pathogen Informatics"/>
        </authorList>
    </citation>
    <scope>NUCLEOTIDE SEQUENCE [LARGE SCALE GENOMIC DNA]</scope>
    <source>
        <strain evidence="2">K00500041</strain>
    </source>
</reference>
<proteinExistence type="predicted"/>
<name>A0A0U0QQH3_MYCTX</name>
<dbReference type="AlphaFoldDB" id="A0A0U0QQH3"/>
<dbReference type="EMBL" id="CSAE01000058">
    <property type="protein sequence ID" value="COV21264.1"/>
    <property type="molecule type" value="Genomic_DNA"/>
</dbReference>
<accession>A0A0U0QQH3</accession>
<evidence type="ECO:0000313" key="1">
    <source>
        <dbReference type="EMBL" id="COV21264.1"/>
    </source>
</evidence>
<dbReference type="Proteomes" id="UP000038802">
    <property type="component" value="Unassembled WGS sequence"/>
</dbReference>
<evidence type="ECO:0000313" key="2">
    <source>
        <dbReference type="Proteomes" id="UP000038802"/>
    </source>
</evidence>
<organism evidence="1 2">
    <name type="scientific">Mycobacterium tuberculosis</name>
    <dbReference type="NCBI Taxonomy" id="1773"/>
    <lineage>
        <taxon>Bacteria</taxon>
        <taxon>Bacillati</taxon>
        <taxon>Actinomycetota</taxon>
        <taxon>Actinomycetes</taxon>
        <taxon>Mycobacteriales</taxon>
        <taxon>Mycobacteriaceae</taxon>
        <taxon>Mycobacterium</taxon>
        <taxon>Mycobacterium tuberculosis complex</taxon>
    </lineage>
</organism>